<comment type="caution">
    <text evidence="1">The sequence shown here is derived from an EMBL/GenBank/DDBJ whole genome shotgun (WGS) entry which is preliminary data.</text>
</comment>
<dbReference type="EMBL" id="BCSY01000046">
    <property type="protein sequence ID" value="GAS96161.1"/>
    <property type="molecule type" value="Genomic_DNA"/>
</dbReference>
<name>A0A100WDC4_MYCCR</name>
<reference evidence="2" key="1">
    <citation type="journal article" date="2016" name="Genome Announc.">
        <title>Draft Genome Sequences of Five Rapidly Growing Mycobacterium Species, M. thermoresistibile, M. fortuitum subsp. acetamidolyticum, M. canariasense, M. brisbanense, and M. novocastrense.</title>
        <authorList>
            <person name="Katahira K."/>
            <person name="Ogura Y."/>
            <person name="Gotoh Y."/>
            <person name="Hayashi T."/>
        </authorList>
    </citation>
    <scope>NUCLEOTIDE SEQUENCE [LARGE SCALE GENOMIC DNA]</scope>
    <source>
        <strain evidence="2">JCM15298</strain>
    </source>
</reference>
<gene>
    <name evidence="1" type="ORF">RMCC_3127</name>
</gene>
<keyword evidence="2" id="KW-1185">Reference proteome</keyword>
<dbReference type="AlphaFoldDB" id="A0A100WDC4"/>
<dbReference type="Proteomes" id="UP000069443">
    <property type="component" value="Unassembled WGS sequence"/>
</dbReference>
<accession>A0A100WDC4</accession>
<dbReference type="STRING" id="228230.RMCC_3127"/>
<evidence type="ECO:0000313" key="2">
    <source>
        <dbReference type="Proteomes" id="UP000069443"/>
    </source>
</evidence>
<reference evidence="2" key="2">
    <citation type="submission" date="2016-02" db="EMBL/GenBank/DDBJ databases">
        <title>Draft genome sequence of five rapidly growing Mycobacterium species.</title>
        <authorList>
            <person name="Katahira K."/>
            <person name="Gotou Y."/>
            <person name="Iida K."/>
            <person name="Ogura Y."/>
            <person name="Hayashi T."/>
        </authorList>
    </citation>
    <scope>NUCLEOTIDE SEQUENCE [LARGE SCALE GENOMIC DNA]</scope>
    <source>
        <strain evidence="2">JCM15298</strain>
    </source>
</reference>
<proteinExistence type="predicted"/>
<evidence type="ECO:0000313" key="1">
    <source>
        <dbReference type="EMBL" id="GAS96161.1"/>
    </source>
</evidence>
<organism evidence="1 2">
    <name type="scientific">Mycolicibacterium canariasense</name>
    <name type="common">Mycobacterium canariasense</name>
    <dbReference type="NCBI Taxonomy" id="228230"/>
    <lineage>
        <taxon>Bacteria</taxon>
        <taxon>Bacillati</taxon>
        <taxon>Actinomycetota</taxon>
        <taxon>Actinomycetes</taxon>
        <taxon>Mycobacteriales</taxon>
        <taxon>Mycobacteriaceae</taxon>
        <taxon>Mycolicibacterium</taxon>
    </lineage>
</organism>
<sequence length="154" mass="16758">MRIVFGATVLWIVVLQYIPFAVWRAEPYPALVLPGFPAQCAGCLLETGVPRTKEPAVVARFTDGAPRRVPLDSLLPAGPSVRLMVFTAAFSDGSVATDPDAVAWLRSRTAQLFPGYQPTGLDIVWRTATYRAADASAVEYQPLRTIHIDFGNPT</sequence>
<protein>
    <submittedName>
        <fullName evidence="1">Uncharacterized protein</fullName>
    </submittedName>
</protein>